<dbReference type="EMBL" id="RHHS01000030">
    <property type="protein sequence ID" value="RNB56225.1"/>
    <property type="molecule type" value="Genomic_DNA"/>
</dbReference>
<dbReference type="InterPro" id="IPR001182">
    <property type="entry name" value="FtsW/RodA"/>
</dbReference>
<dbReference type="OrthoDB" id="2192428at2"/>
<evidence type="ECO:0000313" key="7">
    <source>
        <dbReference type="EMBL" id="RNB56225.1"/>
    </source>
</evidence>
<dbReference type="NCBIfam" id="NF038403">
    <property type="entry name" value="perm_prefix_1"/>
    <property type="match status" value="1"/>
</dbReference>
<feature type="transmembrane region" description="Helical" evidence="6">
    <location>
        <begin position="398"/>
        <end position="418"/>
    </location>
</feature>
<reference evidence="7 8" key="1">
    <citation type="submission" date="2018-10" db="EMBL/GenBank/DDBJ databases">
        <title>Phylogenomics of Brevibacillus.</title>
        <authorList>
            <person name="Dunlap C."/>
        </authorList>
    </citation>
    <scope>NUCLEOTIDE SEQUENCE [LARGE SCALE GENOMIC DNA]</scope>
    <source>
        <strain evidence="7 8">DSM 100115</strain>
    </source>
</reference>
<feature type="transmembrane region" description="Helical" evidence="6">
    <location>
        <begin position="112"/>
        <end position="129"/>
    </location>
</feature>
<dbReference type="GO" id="GO:0008360">
    <property type="term" value="P:regulation of cell shape"/>
    <property type="evidence" value="ECO:0007669"/>
    <property type="project" value="UniProtKB-KW"/>
</dbReference>
<evidence type="ECO:0000313" key="8">
    <source>
        <dbReference type="Proteomes" id="UP000268829"/>
    </source>
</evidence>
<dbReference type="GO" id="GO:0051301">
    <property type="term" value="P:cell division"/>
    <property type="evidence" value="ECO:0007669"/>
    <property type="project" value="InterPro"/>
</dbReference>
<keyword evidence="4 6" id="KW-1133">Transmembrane helix</keyword>
<feature type="transmembrane region" description="Helical" evidence="6">
    <location>
        <begin position="322"/>
        <end position="347"/>
    </location>
</feature>
<organism evidence="7 8">
    <name type="scientific">Brevibacillus gelatini</name>
    <dbReference type="NCBI Taxonomy" id="1655277"/>
    <lineage>
        <taxon>Bacteria</taxon>
        <taxon>Bacillati</taxon>
        <taxon>Bacillota</taxon>
        <taxon>Bacilli</taxon>
        <taxon>Bacillales</taxon>
        <taxon>Paenibacillaceae</taxon>
        <taxon>Brevibacillus</taxon>
    </lineage>
</organism>
<keyword evidence="5 6" id="KW-0472">Membrane</keyword>
<keyword evidence="2 6" id="KW-0812">Transmembrane</keyword>
<evidence type="ECO:0000256" key="1">
    <source>
        <dbReference type="ARBA" id="ARBA00004141"/>
    </source>
</evidence>
<name>A0A3M8B018_9BACL</name>
<dbReference type="GO" id="GO:0032153">
    <property type="term" value="C:cell division site"/>
    <property type="evidence" value="ECO:0007669"/>
    <property type="project" value="TreeGrafter"/>
</dbReference>
<accession>A0A3M8B018</accession>
<dbReference type="InterPro" id="IPR047928">
    <property type="entry name" value="Perm_prefix_1"/>
</dbReference>
<sequence>MSQPDKIANYIEEVCRQIASKEVHPAIRLELEGHFAEKIADYREAGYSEEAAIAQAIAEMGDPVSIGRQLHQAHKPRMEWSIVAMIAILLGVGLLTMFSLHTAMVNDKLVENKLVGMLIGSILFVLILFSNYRKLLKYSRYLYLATLIVLLFTLHNGEMLNGIPHLAIGSTLVNFVALSPFLFTVALAGIFAQWNWNGRHITWRALAYFLPPCLLLASEQQTFMLVLFGSAFLFLLAASPVKRRTLLAVSGWIAASASGCVYLFSSPYMLDRWLAYLSPYNDPNGKGYLAIQMLEAVRSAGLWGQGFGSRLDTLPATETDFVFAYLIYSFGLAAGAMLFAIGLFLAGRWIRAIKRVKDRYGSLLLTGIAVLTFLPYFWSMLMTFGLLPRVSVPLPFISHGNTHLILQMALMGLALNIYRRKDIQPLAQS</sequence>
<feature type="transmembrane region" description="Helical" evidence="6">
    <location>
        <begin position="246"/>
        <end position="264"/>
    </location>
</feature>
<proteinExistence type="predicted"/>
<feature type="transmembrane region" description="Helical" evidence="6">
    <location>
        <begin position="172"/>
        <end position="194"/>
    </location>
</feature>
<feature type="transmembrane region" description="Helical" evidence="6">
    <location>
        <begin position="141"/>
        <end position="160"/>
    </location>
</feature>
<dbReference type="Pfam" id="PF01098">
    <property type="entry name" value="FTSW_RODA_SPOVE"/>
    <property type="match status" value="1"/>
</dbReference>
<dbReference type="PANTHER" id="PTHR30474">
    <property type="entry name" value="CELL CYCLE PROTEIN"/>
    <property type="match status" value="1"/>
</dbReference>
<evidence type="ECO:0000256" key="6">
    <source>
        <dbReference type="SAM" id="Phobius"/>
    </source>
</evidence>
<protein>
    <submittedName>
        <fullName evidence="7">FtsW/RodA/SpoVE family cell cycle protein</fullName>
    </submittedName>
</protein>
<keyword evidence="8" id="KW-1185">Reference proteome</keyword>
<feature type="transmembrane region" description="Helical" evidence="6">
    <location>
        <begin position="359"/>
        <end position="378"/>
    </location>
</feature>
<evidence type="ECO:0000256" key="3">
    <source>
        <dbReference type="ARBA" id="ARBA00022960"/>
    </source>
</evidence>
<dbReference type="AlphaFoldDB" id="A0A3M8B018"/>
<feature type="transmembrane region" description="Helical" evidence="6">
    <location>
        <begin position="80"/>
        <end position="100"/>
    </location>
</feature>
<evidence type="ECO:0000256" key="4">
    <source>
        <dbReference type="ARBA" id="ARBA00022989"/>
    </source>
</evidence>
<feature type="transmembrane region" description="Helical" evidence="6">
    <location>
        <begin position="223"/>
        <end position="239"/>
    </location>
</feature>
<dbReference type="GO" id="GO:0005886">
    <property type="term" value="C:plasma membrane"/>
    <property type="evidence" value="ECO:0007669"/>
    <property type="project" value="TreeGrafter"/>
</dbReference>
<evidence type="ECO:0000256" key="2">
    <source>
        <dbReference type="ARBA" id="ARBA00022692"/>
    </source>
</evidence>
<dbReference type="PANTHER" id="PTHR30474:SF1">
    <property type="entry name" value="PEPTIDOGLYCAN GLYCOSYLTRANSFERASE MRDB"/>
    <property type="match status" value="1"/>
</dbReference>
<feature type="transmembrane region" description="Helical" evidence="6">
    <location>
        <begin position="201"/>
        <end position="217"/>
    </location>
</feature>
<keyword evidence="3" id="KW-0133">Cell shape</keyword>
<dbReference type="GO" id="GO:0015648">
    <property type="term" value="F:lipid-linked peptidoglycan transporter activity"/>
    <property type="evidence" value="ECO:0007669"/>
    <property type="project" value="TreeGrafter"/>
</dbReference>
<dbReference type="RefSeq" id="WP_122905253.1">
    <property type="nucleotide sequence ID" value="NZ_RHHS01000030.1"/>
</dbReference>
<comment type="subcellular location">
    <subcellularLocation>
        <location evidence="1">Membrane</location>
        <topology evidence="1">Multi-pass membrane protein</topology>
    </subcellularLocation>
</comment>
<dbReference type="Proteomes" id="UP000268829">
    <property type="component" value="Unassembled WGS sequence"/>
</dbReference>
<evidence type="ECO:0000256" key="5">
    <source>
        <dbReference type="ARBA" id="ARBA00023136"/>
    </source>
</evidence>
<comment type="caution">
    <text evidence="7">The sequence shown here is derived from an EMBL/GenBank/DDBJ whole genome shotgun (WGS) entry which is preliminary data.</text>
</comment>
<gene>
    <name evidence="7" type="ORF">EDM57_13445</name>
</gene>